<dbReference type="InterPro" id="IPR013325">
    <property type="entry name" value="RNA_pol_sigma_r2"/>
</dbReference>
<dbReference type="Gene3D" id="1.10.1740.10">
    <property type="match status" value="1"/>
</dbReference>
<dbReference type="GO" id="GO:0006352">
    <property type="term" value="P:DNA-templated transcription initiation"/>
    <property type="evidence" value="ECO:0007669"/>
    <property type="project" value="InterPro"/>
</dbReference>
<keyword evidence="2 6" id="KW-0805">Transcription regulation</keyword>
<dbReference type="RefSeq" id="WP_015357754.1">
    <property type="nucleotide sequence ID" value="NZ_CP014672.1"/>
</dbReference>
<dbReference type="EMBL" id="CP014672">
    <property type="protein sequence ID" value="ANW97550.1"/>
    <property type="molecule type" value="Genomic_DNA"/>
</dbReference>
<dbReference type="CDD" id="cd06171">
    <property type="entry name" value="Sigma70_r4"/>
    <property type="match status" value="1"/>
</dbReference>
<sequence length="185" mass="22064">MQEDLTQIRRIRDGDIEAFGELVDKYKNRLFSFLVKLTGSRHDSEEILQEVFIRAFSNINKYDDRWMFSTWIYRIAVNTYKSYMRKEKRNKTIPIDDAMVSENPAVYGNPENVYEKNERRREIISLIRNLKDKQRIPLILKYVKNCSYAEIGDILGISEEAAKMRVFRAKKTICEKYMERHGGEF</sequence>
<dbReference type="PANTHER" id="PTHR43133:SF60">
    <property type="entry name" value="RNA POLYMERASE SIGMA FACTOR SIGV"/>
    <property type="match status" value="1"/>
</dbReference>
<dbReference type="AlphaFoldDB" id="A0A1B1Y9V0"/>
<dbReference type="InterPro" id="IPR013324">
    <property type="entry name" value="RNA_pol_sigma_r3/r4-like"/>
</dbReference>
<dbReference type="GO" id="GO:0006950">
    <property type="term" value="P:response to stress"/>
    <property type="evidence" value="ECO:0007669"/>
    <property type="project" value="UniProtKB-ARBA"/>
</dbReference>
<dbReference type="SUPFAM" id="SSF88946">
    <property type="entry name" value="Sigma2 domain of RNA polymerase sigma factors"/>
    <property type="match status" value="1"/>
</dbReference>
<dbReference type="PROSITE" id="PS01063">
    <property type="entry name" value="SIGMA70_ECF"/>
    <property type="match status" value="1"/>
</dbReference>
<dbReference type="InterPro" id="IPR000838">
    <property type="entry name" value="RNA_pol_sigma70_ECF_CS"/>
</dbReference>
<dbReference type="SUPFAM" id="SSF88659">
    <property type="entry name" value="Sigma3 and sigma4 domains of RNA polymerase sigma factors"/>
    <property type="match status" value="1"/>
</dbReference>
<organism evidence="9 10">
    <name type="scientific">Thermoclostridium stercorarium subsp. thermolacticum DSM 2910</name>
    <dbReference type="NCBI Taxonomy" id="1121336"/>
    <lineage>
        <taxon>Bacteria</taxon>
        <taxon>Bacillati</taxon>
        <taxon>Bacillota</taxon>
        <taxon>Clostridia</taxon>
        <taxon>Eubacteriales</taxon>
        <taxon>Oscillospiraceae</taxon>
        <taxon>Thermoclostridium</taxon>
    </lineage>
</organism>
<evidence type="ECO:0000256" key="1">
    <source>
        <dbReference type="ARBA" id="ARBA00010641"/>
    </source>
</evidence>
<keyword evidence="4 6" id="KW-0238">DNA-binding</keyword>
<keyword evidence="5 6" id="KW-0804">Transcription</keyword>
<dbReference type="InterPro" id="IPR039425">
    <property type="entry name" value="RNA_pol_sigma-70-like"/>
</dbReference>
<proteinExistence type="inferred from homology"/>
<evidence type="ECO:0000259" key="8">
    <source>
        <dbReference type="Pfam" id="PF08281"/>
    </source>
</evidence>
<protein>
    <recommendedName>
        <fullName evidence="6">RNA polymerase sigma factor</fullName>
    </recommendedName>
</protein>
<comment type="similarity">
    <text evidence="1 6">Belongs to the sigma-70 factor family. ECF subfamily.</text>
</comment>
<dbReference type="Gene3D" id="1.10.10.10">
    <property type="entry name" value="Winged helix-like DNA-binding domain superfamily/Winged helix DNA-binding domain"/>
    <property type="match status" value="1"/>
</dbReference>
<evidence type="ECO:0000256" key="6">
    <source>
        <dbReference type="RuleBase" id="RU000716"/>
    </source>
</evidence>
<dbReference type="InterPro" id="IPR007627">
    <property type="entry name" value="RNA_pol_sigma70_r2"/>
</dbReference>
<dbReference type="OrthoDB" id="9784984at2"/>
<dbReference type="InterPro" id="IPR013249">
    <property type="entry name" value="RNA_pol_sigma70_r4_t2"/>
</dbReference>
<dbReference type="Pfam" id="PF04542">
    <property type="entry name" value="Sigma70_r2"/>
    <property type="match status" value="1"/>
</dbReference>
<gene>
    <name evidence="9" type="ORF">CSTERTH_00120</name>
</gene>
<dbReference type="GO" id="GO:0003677">
    <property type="term" value="F:DNA binding"/>
    <property type="evidence" value="ECO:0007669"/>
    <property type="project" value="UniProtKB-KW"/>
</dbReference>
<dbReference type="GO" id="GO:0016987">
    <property type="term" value="F:sigma factor activity"/>
    <property type="evidence" value="ECO:0007669"/>
    <property type="project" value="UniProtKB-KW"/>
</dbReference>
<keyword evidence="3 6" id="KW-0731">Sigma factor</keyword>
<evidence type="ECO:0000256" key="5">
    <source>
        <dbReference type="ARBA" id="ARBA00023163"/>
    </source>
</evidence>
<dbReference type="NCBIfam" id="TIGR02937">
    <property type="entry name" value="sigma70-ECF"/>
    <property type="match status" value="1"/>
</dbReference>
<evidence type="ECO:0000256" key="4">
    <source>
        <dbReference type="ARBA" id="ARBA00023125"/>
    </source>
</evidence>
<feature type="domain" description="RNA polymerase sigma-70 region 2" evidence="7">
    <location>
        <begin position="22"/>
        <end position="89"/>
    </location>
</feature>
<evidence type="ECO:0000256" key="2">
    <source>
        <dbReference type="ARBA" id="ARBA00023015"/>
    </source>
</evidence>
<accession>A0A1B1Y9V0</accession>
<dbReference type="InterPro" id="IPR036388">
    <property type="entry name" value="WH-like_DNA-bd_sf"/>
</dbReference>
<feature type="domain" description="RNA polymerase sigma factor 70 region 4 type 2" evidence="8">
    <location>
        <begin position="121"/>
        <end position="172"/>
    </location>
</feature>
<dbReference type="InterPro" id="IPR014284">
    <property type="entry name" value="RNA_pol_sigma-70_dom"/>
</dbReference>
<dbReference type="PANTHER" id="PTHR43133">
    <property type="entry name" value="RNA POLYMERASE ECF-TYPE SIGMA FACTO"/>
    <property type="match status" value="1"/>
</dbReference>
<evidence type="ECO:0000313" key="9">
    <source>
        <dbReference type="EMBL" id="ANW97550.1"/>
    </source>
</evidence>
<dbReference type="Pfam" id="PF08281">
    <property type="entry name" value="Sigma70_r4_2"/>
    <property type="match status" value="1"/>
</dbReference>
<evidence type="ECO:0000259" key="7">
    <source>
        <dbReference type="Pfam" id="PF04542"/>
    </source>
</evidence>
<evidence type="ECO:0000256" key="3">
    <source>
        <dbReference type="ARBA" id="ARBA00023082"/>
    </source>
</evidence>
<evidence type="ECO:0000313" key="10">
    <source>
        <dbReference type="Proteomes" id="UP000092971"/>
    </source>
</evidence>
<reference evidence="9 10" key="1">
    <citation type="submission" date="2016-02" db="EMBL/GenBank/DDBJ databases">
        <title>Comparison of Clostridium stercorarium subspecies using comparative genomics and transcriptomics.</title>
        <authorList>
            <person name="Schellenberg J."/>
            <person name="Thallinger G."/>
            <person name="Levin D.B."/>
            <person name="Zhang X."/>
            <person name="Alvare G."/>
            <person name="Fristensky B."/>
            <person name="Sparling R."/>
        </authorList>
    </citation>
    <scope>NUCLEOTIDE SEQUENCE [LARGE SCALE GENOMIC DNA]</scope>
    <source>
        <strain evidence="9 10">DSM 2910</strain>
    </source>
</reference>
<dbReference type="Proteomes" id="UP000092971">
    <property type="component" value="Chromosome"/>
</dbReference>
<name>A0A1B1Y9V0_THEST</name>